<gene>
    <name evidence="3" type="ORF">DPM12_17010</name>
</gene>
<keyword evidence="4" id="KW-1185">Reference proteome</keyword>
<dbReference type="Proteomes" id="UP000250462">
    <property type="component" value="Unassembled WGS sequence"/>
</dbReference>
<evidence type="ECO:0008006" key="5">
    <source>
        <dbReference type="Google" id="ProtNLM"/>
    </source>
</evidence>
<reference evidence="3 4" key="1">
    <citation type="submission" date="2018-06" db="EMBL/GenBank/DDBJ databases">
        <title>Phytoactinopolyspora halophila sp. nov., a novel halophilic actinomycete isolated from a saline soil in China.</title>
        <authorList>
            <person name="Tang S.-K."/>
        </authorList>
    </citation>
    <scope>NUCLEOTIDE SEQUENCE [LARGE SCALE GENOMIC DNA]</scope>
    <source>
        <strain evidence="3 4">YIM 96934</strain>
    </source>
</reference>
<dbReference type="PANTHER" id="PTHR39081:SF1">
    <property type="entry name" value="MUT7-C RNASE DOMAIN-CONTAINING PROTEIN"/>
    <property type="match status" value="1"/>
</dbReference>
<protein>
    <recommendedName>
        <fullName evidence="5">Twitching motility protein PilT</fullName>
    </recommendedName>
</protein>
<dbReference type="PANTHER" id="PTHR39081">
    <property type="entry name" value="MUT7-C DOMAIN-CONTAINING PROTEIN"/>
    <property type="match status" value="1"/>
</dbReference>
<comment type="caution">
    <text evidence="3">The sequence shown here is derived from an EMBL/GenBank/DDBJ whole genome shotgun (WGS) entry which is preliminary data.</text>
</comment>
<dbReference type="AlphaFoldDB" id="A0A329QFX7"/>
<dbReference type="RefSeq" id="WP_112259545.1">
    <property type="nucleotide sequence ID" value="NZ_QMIG01000021.1"/>
</dbReference>
<dbReference type="Pfam" id="PF01927">
    <property type="entry name" value="Mut7-C"/>
    <property type="match status" value="1"/>
</dbReference>
<feature type="domain" description="Ubiquitin Mut7-C" evidence="2">
    <location>
        <begin position="5"/>
        <end position="83"/>
    </location>
</feature>
<sequence length="247" mass="27353">MDVTSVDIRFYGDLAEIAARRGGAGLVSVPVGEPRSVKDAIESCGVPHTEVDLLVVDSTSVGFDYLLSPGQRVAVYPRFHAIDVASATRVRPEPPAQPRFVLDVHLGRLAGLLRLAGFDATYSTDASDHALAATSAAERRWLLTRDRRLLMRRRVVHGYLVRSMHPPDQAVEVARRFDLADRLAPFTRCARCNGVLEHVDKDDVLHRLPPATRVERDTIVRCAGCHQLYWRGSHASALEKLVSMMRG</sequence>
<feature type="domain" description="Mut7-C RNAse" evidence="1">
    <location>
        <begin position="98"/>
        <end position="241"/>
    </location>
</feature>
<dbReference type="OrthoDB" id="9797655at2"/>
<evidence type="ECO:0000313" key="4">
    <source>
        <dbReference type="Proteomes" id="UP000250462"/>
    </source>
</evidence>
<organism evidence="3 4">
    <name type="scientific">Phytoactinopolyspora halophila</name>
    <dbReference type="NCBI Taxonomy" id="1981511"/>
    <lineage>
        <taxon>Bacteria</taxon>
        <taxon>Bacillati</taxon>
        <taxon>Actinomycetota</taxon>
        <taxon>Actinomycetes</taxon>
        <taxon>Jiangellales</taxon>
        <taxon>Jiangellaceae</taxon>
        <taxon>Phytoactinopolyspora</taxon>
    </lineage>
</organism>
<accession>A0A329QFX7</accession>
<dbReference type="InterPro" id="IPR027798">
    <property type="entry name" value="Ub_Mut7C"/>
</dbReference>
<dbReference type="EMBL" id="QMIG01000021">
    <property type="protein sequence ID" value="RAW11220.1"/>
    <property type="molecule type" value="Genomic_DNA"/>
</dbReference>
<evidence type="ECO:0000259" key="1">
    <source>
        <dbReference type="Pfam" id="PF01927"/>
    </source>
</evidence>
<name>A0A329QFX7_9ACTN</name>
<evidence type="ECO:0000313" key="3">
    <source>
        <dbReference type="EMBL" id="RAW11220.1"/>
    </source>
</evidence>
<proteinExistence type="predicted"/>
<evidence type="ECO:0000259" key="2">
    <source>
        <dbReference type="Pfam" id="PF14451"/>
    </source>
</evidence>
<dbReference type="Pfam" id="PF14451">
    <property type="entry name" value="Ub-Mut7C"/>
    <property type="match status" value="1"/>
</dbReference>
<dbReference type="InterPro" id="IPR002782">
    <property type="entry name" value="Mut7-C_RNAse_dom"/>
</dbReference>